<dbReference type="Proteomes" id="UP000032702">
    <property type="component" value="Unassembled WGS sequence"/>
</dbReference>
<dbReference type="AlphaFoldDB" id="Q09AF5"/>
<gene>
    <name evidence="1" type="ORF">STIAU_2812</name>
</gene>
<comment type="caution">
    <text evidence="1">The sequence shown here is derived from an EMBL/GenBank/DDBJ whole genome shotgun (WGS) entry which is preliminary data.</text>
</comment>
<accession>Q09AF5</accession>
<evidence type="ECO:0000313" key="1">
    <source>
        <dbReference type="EMBL" id="EAU68765.1"/>
    </source>
</evidence>
<dbReference type="Gene3D" id="1.10.600.10">
    <property type="entry name" value="Farnesyl Diphosphate Synthase"/>
    <property type="match status" value="1"/>
</dbReference>
<dbReference type="Pfam" id="PF19086">
    <property type="entry name" value="Terpene_syn_C_2"/>
    <property type="match status" value="1"/>
</dbReference>
<evidence type="ECO:0000313" key="2">
    <source>
        <dbReference type="Proteomes" id="UP000032702"/>
    </source>
</evidence>
<reference evidence="1 2" key="1">
    <citation type="submission" date="2006-04" db="EMBL/GenBank/DDBJ databases">
        <authorList>
            <person name="Nierman W.C."/>
        </authorList>
    </citation>
    <scope>NUCLEOTIDE SEQUENCE [LARGE SCALE GENOMIC DNA]</scope>
    <source>
        <strain evidence="1 2">DW4/3-1</strain>
    </source>
</reference>
<proteinExistence type="predicted"/>
<sequence>MRTLRVPQVSLTLAVSAPFLTARELLPTACLFMWLFAVDDLCDEAPPGEQAASDAPLWARLEQAVSVFGAPDPASPGEDPLRQAMRDIREGLAQFPLFASLRVPLESSLRDFLRGTRHETAWSLLYRQAPQGPLPSLEDYLEKGACYTSGTLPIYLGVLTSINEAAILPRLPHFMGLGHEAAISIRLANDLRSYEREVAEGKLNSLVLFQRELMAQHGMDAPRALERARAEVKTHLLDAMERCIQSGSGEAAAGSRATQAIVNAAAFACEFYIHHDFHHPVARQLTPLAST</sequence>
<evidence type="ECO:0008006" key="3">
    <source>
        <dbReference type="Google" id="ProtNLM"/>
    </source>
</evidence>
<protein>
    <recommendedName>
        <fullName evidence="3">Terpene synthase</fullName>
    </recommendedName>
</protein>
<dbReference type="SUPFAM" id="SSF48576">
    <property type="entry name" value="Terpenoid synthases"/>
    <property type="match status" value="1"/>
</dbReference>
<organism evidence="1 2">
    <name type="scientific">Stigmatella aurantiaca (strain DW4/3-1)</name>
    <dbReference type="NCBI Taxonomy" id="378806"/>
    <lineage>
        <taxon>Bacteria</taxon>
        <taxon>Pseudomonadati</taxon>
        <taxon>Myxococcota</taxon>
        <taxon>Myxococcia</taxon>
        <taxon>Myxococcales</taxon>
        <taxon>Cystobacterineae</taxon>
        <taxon>Archangiaceae</taxon>
        <taxon>Stigmatella</taxon>
    </lineage>
</organism>
<dbReference type="EMBL" id="AAMD01000013">
    <property type="protein sequence ID" value="EAU68765.1"/>
    <property type="molecule type" value="Genomic_DNA"/>
</dbReference>
<name>Q09AF5_STIAD</name>
<dbReference type="InterPro" id="IPR008949">
    <property type="entry name" value="Isoprenoid_synthase_dom_sf"/>
</dbReference>